<evidence type="ECO:0000256" key="1">
    <source>
        <dbReference type="SAM" id="Coils"/>
    </source>
</evidence>
<feature type="non-terminal residue" evidence="2">
    <location>
        <position position="281"/>
    </location>
</feature>
<gene>
    <name evidence="2" type="ORF">PEVE_00011018</name>
</gene>
<protein>
    <submittedName>
        <fullName evidence="2">Uncharacterized protein</fullName>
    </submittedName>
</protein>
<dbReference type="Proteomes" id="UP001159427">
    <property type="component" value="Unassembled WGS sequence"/>
</dbReference>
<accession>A0ABN8RG39</accession>
<keyword evidence="1" id="KW-0175">Coiled coil</keyword>
<evidence type="ECO:0000313" key="3">
    <source>
        <dbReference type="Proteomes" id="UP001159427"/>
    </source>
</evidence>
<feature type="coiled-coil region" evidence="1">
    <location>
        <begin position="1"/>
        <end position="28"/>
    </location>
</feature>
<dbReference type="Gene3D" id="3.30.70.1820">
    <property type="entry name" value="L1 transposable element, RRM domain"/>
    <property type="match status" value="1"/>
</dbReference>
<proteinExistence type="predicted"/>
<sequence length="281" mass="32198">MKSLKKSNDSLKKQLENAGKDIKRLEERILGVPELSDREKAEDTSNLCVNLFNKMGAEVSIRDIDIAHRVSFRYTSRMGPKPIVCKFIRRLARNEVMSKRKEGRSVDPSTIGLHEGTDMSNVLLLDHLTPRLQQLYSDAKEFKLKYENLPSKKYLDRLPSLNDIDLFSLNADNVNNSDLEYSSIRPVRCKYYSPHSLSLLTNKLNKQVFRSQLTLFHNNVCSLKSNLENLQTHLLNELDFHFNIIGVTETRITNSNFIDFNPNITGYNFEYVPTPLSAGGV</sequence>
<keyword evidence="3" id="KW-1185">Reference proteome</keyword>
<comment type="caution">
    <text evidence="2">The sequence shown here is derived from an EMBL/GenBank/DDBJ whole genome shotgun (WGS) entry which is preliminary data.</text>
</comment>
<evidence type="ECO:0000313" key="2">
    <source>
        <dbReference type="EMBL" id="CAH3177152.1"/>
    </source>
</evidence>
<organism evidence="2 3">
    <name type="scientific">Porites evermanni</name>
    <dbReference type="NCBI Taxonomy" id="104178"/>
    <lineage>
        <taxon>Eukaryota</taxon>
        <taxon>Metazoa</taxon>
        <taxon>Cnidaria</taxon>
        <taxon>Anthozoa</taxon>
        <taxon>Hexacorallia</taxon>
        <taxon>Scleractinia</taxon>
        <taxon>Fungiina</taxon>
        <taxon>Poritidae</taxon>
        <taxon>Porites</taxon>
    </lineage>
</organism>
<reference evidence="2 3" key="1">
    <citation type="submission" date="2022-05" db="EMBL/GenBank/DDBJ databases">
        <authorList>
            <consortium name="Genoscope - CEA"/>
            <person name="William W."/>
        </authorList>
    </citation>
    <scope>NUCLEOTIDE SEQUENCE [LARGE SCALE GENOMIC DNA]</scope>
</reference>
<name>A0ABN8RG39_9CNID</name>
<dbReference type="EMBL" id="CALNXI010001791">
    <property type="protein sequence ID" value="CAH3177152.1"/>
    <property type="molecule type" value="Genomic_DNA"/>
</dbReference>